<feature type="compositionally biased region" description="Low complexity" evidence="3">
    <location>
        <begin position="295"/>
        <end position="307"/>
    </location>
</feature>
<sequence length="460" mass="49880">MYASDMQPDLAGRTANGNRLYIEKLLGSGAQGAVYRVHDTDPSTGIVTSYAMKTLSPGRLTEAELLYHRACAKGNETHILPFRHRVHITHGGKLLVGALLDLAEMDLGDFIDQPGGGFGLDSSALKAAFLHLLDAVSICHAKGVYHRDIKPANVLRSATGDLLLADFGMCTPNTRSATYCGTAEYMSPEMLAGGEYSCAQSDLWALGITFLNMTSSSLEFPWDEASPKDRNYAEFLKAPVDVLAELYPISMALSALLARVFHPDPAQRPTLQQMKAEIERMETVLVELPADRGMSTPSGSSSAAGTPQDEVFDDYPWNSKQARPSPSSAPTSNASASVGHEPKPAQSPRAEPVVSQAPSRASSVFVILPADDPAMLALAPAVQEMFERLRVEARAAMPQELKPALEVELVPELSLLDQIRERARMRVLQKKEERDVGVVGRLRKWARGTGKKVMGLGRRG</sequence>
<dbReference type="PROSITE" id="PS50011">
    <property type="entry name" value="PROTEIN_KINASE_DOM"/>
    <property type="match status" value="1"/>
</dbReference>
<keyword evidence="6" id="KW-1185">Reference proteome</keyword>
<dbReference type="SUPFAM" id="SSF56112">
    <property type="entry name" value="Protein kinase-like (PK-like)"/>
    <property type="match status" value="1"/>
</dbReference>
<feature type="region of interest" description="Disordered" evidence="3">
    <location>
        <begin position="291"/>
        <end position="355"/>
    </location>
</feature>
<evidence type="ECO:0000313" key="5">
    <source>
        <dbReference type="EMBL" id="GAT45776.1"/>
    </source>
</evidence>
<dbReference type="PANTHER" id="PTHR24346:SF30">
    <property type="entry name" value="MATERNAL EMBRYONIC LEUCINE ZIPPER KINASE"/>
    <property type="match status" value="1"/>
</dbReference>
<feature type="compositionally biased region" description="Low complexity" evidence="3">
    <location>
        <begin position="324"/>
        <end position="337"/>
    </location>
</feature>
<evidence type="ECO:0000256" key="3">
    <source>
        <dbReference type="SAM" id="MobiDB-lite"/>
    </source>
</evidence>
<keyword evidence="2" id="KW-0067">ATP-binding</keyword>
<dbReference type="Gene3D" id="1.10.510.10">
    <property type="entry name" value="Transferase(Phosphotransferase) domain 1"/>
    <property type="match status" value="1"/>
</dbReference>
<gene>
    <name evidence="5" type="ORF">MCHLO_03338</name>
</gene>
<reference evidence="5" key="1">
    <citation type="submission" date="2014-09" db="EMBL/GenBank/DDBJ databases">
        <title>Genome sequence of the luminous mushroom Mycena chlorophos for searching fungal bioluminescence genes.</title>
        <authorList>
            <person name="Tanaka Y."/>
            <person name="Kasuga D."/>
            <person name="Oba Y."/>
            <person name="Hase S."/>
            <person name="Sato K."/>
            <person name="Oba Y."/>
            <person name="Sakakibara Y."/>
        </authorList>
    </citation>
    <scope>NUCLEOTIDE SEQUENCE</scope>
</reference>
<evidence type="ECO:0000313" key="6">
    <source>
        <dbReference type="Proteomes" id="UP000815677"/>
    </source>
</evidence>
<feature type="domain" description="Protein kinase" evidence="4">
    <location>
        <begin position="20"/>
        <end position="285"/>
    </location>
</feature>
<keyword evidence="1" id="KW-0547">Nucleotide-binding</keyword>
<dbReference type="SMART" id="SM00220">
    <property type="entry name" value="S_TKc"/>
    <property type="match status" value="1"/>
</dbReference>
<proteinExistence type="predicted"/>
<evidence type="ECO:0000256" key="1">
    <source>
        <dbReference type="ARBA" id="ARBA00022741"/>
    </source>
</evidence>
<dbReference type="InterPro" id="IPR011009">
    <property type="entry name" value="Kinase-like_dom_sf"/>
</dbReference>
<dbReference type="PANTHER" id="PTHR24346">
    <property type="entry name" value="MAP/MICROTUBULE AFFINITY-REGULATING KINASE"/>
    <property type="match status" value="1"/>
</dbReference>
<evidence type="ECO:0000259" key="4">
    <source>
        <dbReference type="PROSITE" id="PS50011"/>
    </source>
</evidence>
<protein>
    <submittedName>
        <fullName evidence="5">Kinase-like protein</fullName>
    </submittedName>
</protein>
<dbReference type="InterPro" id="IPR000719">
    <property type="entry name" value="Prot_kinase_dom"/>
</dbReference>
<dbReference type="EMBL" id="DF841701">
    <property type="protein sequence ID" value="GAT45776.1"/>
    <property type="molecule type" value="Genomic_DNA"/>
</dbReference>
<name>A0ABQ0L7E2_MYCCL</name>
<organism evidence="5 6">
    <name type="scientific">Mycena chlorophos</name>
    <name type="common">Agaric fungus</name>
    <name type="synonym">Agaricus chlorophos</name>
    <dbReference type="NCBI Taxonomy" id="658473"/>
    <lineage>
        <taxon>Eukaryota</taxon>
        <taxon>Fungi</taxon>
        <taxon>Dikarya</taxon>
        <taxon>Basidiomycota</taxon>
        <taxon>Agaricomycotina</taxon>
        <taxon>Agaricomycetes</taxon>
        <taxon>Agaricomycetidae</taxon>
        <taxon>Agaricales</taxon>
        <taxon>Marasmiineae</taxon>
        <taxon>Mycenaceae</taxon>
        <taxon>Mycena</taxon>
    </lineage>
</organism>
<evidence type="ECO:0000256" key="2">
    <source>
        <dbReference type="ARBA" id="ARBA00022840"/>
    </source>
</evidence>
<accession>A0ABQ0L7E2</accession>
<dbReference type="Proteomes" id="UP000815677">
    <property type="component" value="Unassembled WGS sequence"/>
</dbReference>
<dbReference type="Pfam" id="PF00069">
    <property type="entry name" value="Pkinase"/>
    <property type="match status" value="1"/>
</dbReference>